<evidence type="ECO:0000313" key="2">
    <source>
        <dbReference type="Proteomes" id="UP000828390"/>
    </source>
</evidence>
<reference evidence="1" key="2">
    <citation type="submission" date="2020-11" db="EMBL/GenBank/DDBJ databases">
        <authorList>
            <person name="McCartney M.A."/>
            <person name="Auch B."/>
            <person name="Kono T."/>
            <person name="Mallez S."/>
            <person name="Becker A."/>
            <person name="Gohl D.M."/>
            <person name="Silverstein K.A.T."/>
            <person name="Koren S."/>
            <person name="Bechman K.B."/>
            <person name="Herman A."/>
            <person name="Abrahante J.E."/>
            <person name="Garbe J."/>
        </authorList>
    </citation>
    <scope>NUCLEOTIDE SEQUENCE</scope>
    <source>
        <strain evidence="1">Duluth1</strain>
        <tissue evidence="1">Whole animal</tissue>
    </source>
</reference>
<dbReference type="AlphaFoldDB" id="A0A9D4QKD3"/>
<keyword evidence="2" id="KW-1185">Reference proteome</keyword>
<dbReference type="EMBL" id="JAIWYP010000004">
    <property type="protein sequence ID" value="KAH3834541.1"/>
    <property type="molecule type" value="Genomic_DNA"/>
</dbReference>
<sequence length="213" mass="24767">MHFDGSTEEQDFIAEINKLQSSNIEENSEDTDLHSRTILDYEESVQHNKKTPECCEDSSEICCKLHLLADFKVPPLLCRHPIPATDDDIRNLKDILQEMTKKLGRSQHQNDRILFAPDHKIAKNLLKLTEENPYFRQFLPEFPALHLRKSKIVNLFSDYKNAGLVHLLKFMKDSEQEDDWMTLIIITLQNIEIASRNITRLSVALHRAVLLTF</sequence>
<evidence type="ECO:0000313" key="1">
    <source>
        <dbReference type="EMBL" id="KAH3834541.1"/>
    </source>
</evidence>
<organism evidence="1 2">
    <name type="scientific">Dreissena polymorpha</name>
    <name type="common">Zebra mussel</name>
    <name type="synonym">Mytilus polymorpha</name>
    <dbReference type="NCBI Taxonomy" id="45954"/>
    <lineage>
        <taxon>Eukaryota</taxon>
        <taxon>Metazoa</taxon>
        <taxon>Spiralia</taxon>
        <taxon>Lophotrochozoa</taxon>
        <taxon>Mollusca</taxon>
        <taxon>Bivalvia</taxon>
        <taxon>Autobranchia</taxon>
        <taxon>Heteroconchia</taxon>
        <taxon>Euheterodonta</taxon>
        <taxon>Imparidentia</taxon>
        <taxon>Neoheterodontei</taxon>
        <taxon>Myida</taxon>
        <taxon>Dreissenoidea</taxon>
        <taxon>Dreissenidae</taxon>
        <taxon>Dreissena</taxon>
    </lineage>
</organism>
<dbReference type="Proteomes" id="UP000828390">
    <property type="component" value="Unassembled WGS sequence"/>
</dbReference>
<accession>A0A9D4QKD3</accession>
<gene>
    <name evidence="1" type="ORF">DPMN_107870</name>
</gene>
<name>A0A9D4QKD3_DREPO</name>
<reference evidence="1" key="1">
    <citation type="journal article" date="2019" name="bioRxiv">
        <title>The Genome of the Zebra Mussel, Dreissena polymorpha: A Resource for Invasive Species Research.</title>
        <authorList>
            <person name="McCartney M.A."/>
            <person name="Auch B."/>
            <person name="Kono T."/>
            <person name="Mallez S."/>
            <person name="Zhang Y."/>
            <person name="Obille A."/>
            <person name="Becker A."/>
            <person name="Abrahante J.E."/>
            <person name="Garbe J."/>
            <person name="Badalamenti J.P."/>
            <person name="Herman A."/>
            <person name="Mangelson H."/>
            <person name="Liachko I."/>
            <person name="Sullivan S."/>
            <person name="Sone E.D."/>
            <person name="Koren S."/>
            <person name="Silverstein K.A.T."/>
            <person name="Beckman K.B."/>
            <person name="Gohl D.M."/>
        </authorList>
    </citation>
    <scope>NUCLEOTIDE SEQUENCE</scope>
    <source>
        <strain evidence="1">Duluth1</strain>
        <tissue evidence="1">Whole animal</tissue>
    </source>
</reference>
<protein>
    <submittedName>
        <fullName evidence="1">Uncharacterized protein</fullName>
    </submittedName>
</protein>
<proteinExistence type="predicted"/>
<comment type="caution">
    <text evidence="1">The sequence shown here is derived from an EMBL/GenBank/DDBJ whole genome shotgun (WGS) entry which is preliminary data.</text>
</comment>